<dbReference type="Proteomes" id="UP000235965">
    <property type="component" value="Unassembled WGS sequence"/>
</dbReference>
<name>A0A2J7PIW9_9NEOP</name>
<evidence type="ECO:0000313" key="3">
    <source>
        <dbReference type="Proteomes" id="UP000235965"/>
    </source>
</evidence>
<evidence type="ECO:0008006" key="4">
    <source>
        <dbReference type="Google" id="ProtNLM"/>
    </source>
</evidence>
<keyword evidence="3" id="KW-1185">Reference proteome</keyword>
<feature type="compositionally biased region" description="Polar residues" evidence="1">
    <location>
        <begin position="50"/>
        <end position="77"/>
    </location>
</feature>
<gene>
    <name evidence="2" type="ORF">B7P43_G11646</name>
</gene>
<accession>A0A2J7PIW9</accession>
<evidence type="ECO:0000256" key="1">
    <source>
        <dbReference type="SAM" id="MobiDB-lite"/>
    </source>
</evidence>
<feature type="region of interest" description="Disordered" evidence="1">
    <location>
        <begin position="16"/>
        <end position="92"/>
    </location>
</feature>
<proteinExistence type="predicted"/>
<dbReference type="InParanoid" id="A0A2J7PIW9"/>
<reference evidence="2 3" key="1">
    <citation type="submission" date="2017-12" db="EMBL/GenBank/DDBJ databases">
        <title>Hemimetabolous genomes reveal molecular basis of termite eusociality.</title>
        <authorList>
            <person name="Harrison M.C."/>
            <person name="Jongepier E."/>
            <person name="Robertson H.M."/>
            <person name="Arning N."/>
            <person name="Bitard-Feildel T."/>
            <person name="Chao H."/>
            <person name="Childers C.P."/>
            <person name="Dinh H."/>
            <person name="Doddapaneni H."/>
            <person name="Dugan S."/>
            <person name="Gowin J."/>
            <person name="Greiner C."/>
            <person name="Han Y."/>
            <person name="Hu H."/>
            <person name="Hughes D.S.T."/>
            <person name="Huylmans A.-K."/>
            <person name="Kemena C."/>
            <person name="Kremer L.P.M."/>
            <person name="Lee S.L."/>
            <person name="Lopez-Ezquerra A."/>
            <person name="Mallet L."/>
            <person name="Monroy-Kuhn J.M."/>
            <person name="Moser A."/>
            <person name="Murali S.C."/>
            <person name="Muzny D.M."/>
            <person name="Otani S."/>
            <person name="Piulachs M.-D."/>
            <person name="Poelchau M."/>
            <person name="Qu J."/>
            <person name="Schaub F."/>
            <person name="Wada-Katsumata A."/>
            <person name="Worley K.C."/>
            <person name="Xie Q."/>
            <person name="Ylla G."/>
            <person name="Poulsen M."/>
            <person name="Gibbs R.A."/>
            <person name="Schal C."/>
            <person name="Richards S."/>
            <person name="Belles X."/>
            <person name="Korb J."/>
            <person name="Bornberg-Bauer E."/>
        </authorList>
    </citation>
    <scope>NUCLEOTIDE SEQUENCE [LARGE SCALE GENOMIC DNA]</scope>
    <source>
        <tissue evidence="2">Whole body</tissue>
    </source>
</reference>
<dbReference type="AlphaFoldDB" id="A0A2J7PIW9"/>
<organism evidence="2 3">
    <name type="scientific">Cryptotermes secundus</name>
    <dbReference type="NCBI Taxonomy" id="105785"/>
    <lineage>
        <taxon>Eukaryota</taxon>
        <taxon>Metazoa</taxon>
        <taxon>Ecdysozoa</taxon>
        <taxon>Arthropoda</taxon>
        <taxon>Hexapoda</taxon>
        <taxon>Insecta</taxon>
        <taxon>Pterygota</taxon>
        <taxon>Neoptera</taxon>
        <taxon>Polyneoptera</taxon>
        <taxon>Dictyoptera</taxon>
        <taxon>Blattodea</taxon>
        <taxon>Blattoidea</taxon>
        <taxon>Termitoidae</taxon>
        <taxon>Kalotermitidae</taxon>
        <taxon>Cryptotermitinae</taxon>
        <taxon>Cryptotermes</taxon>
    </lineage>
</organism>
<protein>
    <recommendedName>
        <fullName evidence="4">BESS domain-containing protein</fullName>
    </recommendedName>
</protein>
<dbReference type="EMBL" id="NEVH01024955">
    <property type="protein sequence ID" value="PNF16269.1"/>
    <property type="molecule type" value="Genomic_DNA"/>
</dbReference>
<feature type="region of interest" description="Disordered" evidence="1">
    <location>
        <begin position="163"/>
        <end position="182"/>
    </location>
</feature>
<evidence type="ECO:0000313" key="2">
    <source>
        <dbReference type="EMBL" id="PNF16269.1"/>
    </source>
</evidence>
<feature type="compositionally biased region" description="Polar residues" evidence="1">
    <location>
        <begin position="25"/>
        <end position="37"/>
    </location>
</feature>
<comment type="caution">
    <text evidence="2">The sequence shown here is derived from an EMBL/GenBank/DDBJ whole genome shotgun (WGS) entry which is preliminary data.</text>
</comment>
<dbReference type="OrthoDB" id="8062432at2759"/>
<sequence length="203" mass="23005">MKPPKFHKELQFLTPYLHDDEDRMTNLTPSIPYASSNLEEEEDETESEHPPTTFQIPPCSPATSDTQRSSSTNTHSNTYDRQKRISWNSTPQPTAASVLDKYLKSKEMKPTTNPLTDPLIEFFINMARTLKTFPLQDQIHIKGQLFQMVNSVEMRLAQEMDSSNSVISSATHSPAQHQQALNPSLDVETADDAIIDSLLKFPR</sequence>